<dbReference type="AlphaFoldDB" id="A0A343JB24"/>
<dbReference type="RefSeq" id="WP_119864866.1">
    <property type="nucleotide sequence ID" value="NZ_CP016786.1"/>
</dbReference>
<proteinExistence type="predicted"/>
<keyword evidence="2" id="KW-1185">Reference proteome</keyword>
<evidence type="ECO:0000313" key="2">
    <source>
        <dbReference type="Proteomes" id="UP000264883"/>
    </source>
</evidence>
<dbReference type="OrthoDB" id="1692944at2"/>
<dbReference type="Proteomes" id="UP000264883">
    <property type="component" value="Chromosome"/>
</dbReference>
<name>A0A343JB24_9CLOT</name>
<gene>
    <name evidence="1" type="ORF">BEN51_04335</name>
</gene>
<organism evidence="1 2">
    <name type="scientific">Clostridium isatidis</name>
    <dbReference type="NCBI Taxonomy" id="182773"/>
    <lineage>
        <taxon>Bacteria</taxon>
        <taxon>Bacillati</taxon>
        <taxon>Bacillota</taxon>
        <taxon>Clostridia</taxon>
        <taxon>Eubacteriales</taxon>
        <taxon>Clostridiaceae</taxon>
        <taxon>Clostridium</taxon>
    </lineage>
</organism>
<dbReference type="EMBL" id="CP016786">
    <property type="protein sequence ID" value="ASW42732.1"/>
    <property type="molecule type" value="Genomic_DNA"/>
</dbReference>
<reference evidence="1 2" key="1">
    <citation type="submission" date="2016-08" db="EMBL/GenBank/DDBJ databases">
        <title>Complete Genome Sequence Of The Indigo Reducing Clostridium isatidis DSM15098.</title>
        <authorList>
            <person name="Little G.T."/>
            <person name="Minton N.P."/>
        </authorList>
    </citation>
    <scope>NUCLEOTIDE SEQUENCE [LARGE SCALE GENOMIC DNA]</scope>
    <source>
        <strain evidence="1 2">DSM 15098</strain>
    </source>
</reference>
<accession>A0A343JB24</accession>
<dbReference type="KEGG" id="cia:BEN51_04335"/>
<evidence type="ECO:0000313" key="1">
    <source>
        <dbReference type="EMBL" id="ASW42732.1"/>
    </source>
</evidence>
<sequence length="67" mass="7488">MILVCPSCSGIDIEILEEKFGKENIDTCCLGECGGIEGSVIGYINQKFIEEDSEENFIKKIEENLEQ</sequence>
<protein>
    <submittedName>
        <fullName evidence="1">DUF1450 domain-containing protein</fullName>
    </submittedName>
</protein>